<evidence type="ECO:0000313" key="1">
    <source>
        <dbReference type="EMBL" id="CAA6802271.1"/>
    </source>
</evidence>
<gene>
    <name evidence="1" type="ORF">HELGO_WM2100</name>
</gene>
<dbReference type="EMBL" id="CACVAX010000006">
    <property type="protein sequence ID" value="CAA6802271.1"/>
    <property type="molecule type" value="Genomic_DNA"/>
</dbReference>
<dbReference type="AlphaFoldDB" id="A0A6S6S1N7"/>
<sequence>MIAILHEGNAQKTADNRLIKLLIEHLELDEKKVRFFGLGSKSNFFKKDTDAYRELVVDIQEEIITKVLFIVDADYAKNDKNYGGFENTLNQMIAIRKELNMYTISDLYITCDFDSKEGYLESLILSSISEPQKECIETFLDCSEFKSKENDKAILNQIYNNAYPNAPYDFSSDKFDILKQKLHNLFKGE</sequence>
<proteinExistence type="predicted"/>
<evidence type="ECO:0008006" key="2">
    <source>
        <dbReference type="Google" id="ProtNLM"/>
    </source>
</evidence>
<organism evidence="1">
    <name type="scientific">uncultured Sulfurovum sp</name>
    <dbReference type="NCBI Taxonomy" id="269237"/>
    <lineage>
        <taxon>Bacteria</taxon>
        <taxon>Pseudomonadati</taxon>
        <taxon>Campylobacterota</taxon>
        <taxon>Epsilonproteobacteria</taxon>
        <taxon>Campylobacterales</taxon>
        <taxon>Sulfurovaceae</taxon>
        <taxon>Sulfurovum</taxon>
        <taxon>environmental samples</taxon>
    </lineage>
</organism>
<protein>
    <recommendedName>
        <fullName evidence="2">DUF4276 family protein</fullName>
    </recommendedName>
</protein>
<reference evidence="1" key="1">
    <citation type="submission" date="2020-01" db="EMBL/GenBank/DDBJ databases">
        <authorList>
            <person name="Meier V. D."/>
            <person name="Meier V D."/>
        </authorList>
    </citation>
    <scope>NUCLEOTIDE SEQUENCE</scope>
    <source>
        <strain evidence="1">HLG_WM_MAG_04</strain>
    </source>
</reference>
<name>A0A6S6S1N7_9BACT</name>
<accession>A0A6S6S1N7</accession>